<keyword evidence="1" id="KW-0863">Zinc-finger</keyword>
<sequence length="337" mass="35745">MSVGDPEPQEPLETDCAICFDATAESVALPCSCRIAYCGRCWDRALAHSFRACGQARCPSCRGPVRVDFDPDAAGGRGRLVFGRETQDFSYGRLEDEFRELSTEGDETGPGGHGVAVLAAALSYRRRAAQLAEAREEVVTRLAEQASPVQVRLLEQFGAAQPLLREIARNPQEALMNCSAADLKRRLEELGGSAQGCAEKADLIAALQSAARSAPRLAVRWAAAEGAAPECVCGGALVHVDGRGRARQFLKSIRPDLPEGSGPFDVVLAEFTSNGNCGIICDLCENSAIDLASSLWTCGRGDDTIMHATSYDVCEACFLKHAVGHSAEPSATSPDGA</sequence>
<keyword evidence="1" id="KW-0479">Metal-binding</keyword>
<accession>A0A7S1M007</accession>
<name>A0A7S1M007_ALECA</name>
<organism evidence="3">
    <name type="scientific">Alexandrium catenella</name>
    <name type="common">Red tide dinoflagellate</name>
    <name type="synonym">Gonyaulax catenella</name>
    <dbReference type="NCBI Taxonomy" id="2925"/>
    <lineage>
        <taxon>Eukaryota</taxon>
        <taxon>Sar</taxon>
        <taxon>Alveolata</taxon>
        <taxon>Dinophyceae</taxon>
        <taxon>Gonyaulacales</taxon>
        <taxon>Pyrocystaceae</taxon>
        <taxon>Alexandrium</taxon>
    </lineage>
</organism>
<reference evidence="3" key="1">
    <citation type="submission" date="2021-01" db="EMBL/GenBank/DDBJ databases">
        <authorList>
            <person name="Corre E."/>
            <person name="Pelletier E."/>
            <person name="Niang G."/>
            <person name="Scheremetjew M."/>
            <person name="Finn R."/>
            <person name="Kale V."/>
            <person name="Holt S."/>
            <person name="Cochrane G."/>
            <person name="Meng A."/>
            <person name="Brown T."/>
            <person name="Cohen L."/>
        </authorList>
    </citation>
    <scope>NUCLEOTIDE SEQUENCE</scope>
    <source>
        <strain evidence="3">OF101</strain>
    </source>
</reference>
<feature type="domain" description="RING-type" evidence="2">
    <location>
        <begin position="16"/>
        <end position="62"/>
    </location>
</feature>
<dbReference type="SUPFAM" id="SSF57850">
    <property type="entry name" value="RING/U-box"/>
    <property type="match status" value="1"/>
</dbReference>
<dbReference type="EMBL" id="HBGE01026473">
    <property type="protein sequence ID" value="CAD9118235.1"/>
    <property type="molecule type" value="Transcribed_RNA"/>
</dbReference>
<dbReference type="GO" id="GO:0008270">
    <property type="term" value="F:zinc ion binding"/>
    <property type="evidence" value="ECO:0007669"/>
    <property type="project" value="UniProtKB-KW"/>
</dbReference>
<evidence type="ECO:0000259" key="2">
    <source>
        <dbReference type="PROSITE" id="PS50089"/>
    </source>
</evidence>
<dbReference type="AlphaFoldDB" id="A0A7S1M007"/>
<keyword evidence="1" id="KW-0862">Zinc</keyword>
<evidence type="ECO:0000256" key="1">
    <source>
        <dbReference type="PROSITE-ProRule" id="PRU00175"/>
    </source>
</evidence>
<dbReference type="Gene3D" id="3.30.40.10">
    <property type="entry name" value="Zinc/RING finger domain, C3HC4 (zinc finger)"/>
    <property type="match status" value="1"/>
</dbReference>
<evidence type="ECO:0000313" key="3">
    <source>
        <dbReference type="EMBL" id="CAD9118235.1"/>
    </source>
</evidence>
<gene>
    <name evidence="3" type="ORF">ACAT0790_LOCUS15918</name>
</gene>
<dbReference type="InterPro" id="IPR013083">
    <property type="entry name" value="Znf_RING/FYVE/PHD"/>
</dbReference>
<dbReference type="InterPro" id="IPR001841">
    <property type="entry name" value="Znf_RING"/>
</dbReference>
<proteinExistence type="predicted"/>
<dbReference type="PROSITE" id="PS50089">
    <property type="entry name" value="ZF_RING_2"/>
    <property type="match status" value="1"/>
</dbReference>
<protein>
    <recommendedName>
        <fullName evidence="2">RING-type domain-containing protein</fullName>
    </recommendedName>
</protein>